<sequence length="83" mass="9594">MLFPSSQIAEFPDKKKKDSKIQHCDHLCIISLSQLVCTLCINPENKIVLCCYHCSYWSTVIANYRSEQENILPPSAIYIFIQQ</sequence>
<reference evidence="1 2" key="1">
    <citation type="submission" date="2024-01" db="EMBL/GenBank/DDBJ databases">
        <title>The genomes of 5 underutilized Papilionoideae crops provide insights into root nodulation and disease resistanc.</title>
        <authorList>
            <person name="Jiang F."/>
        </authorList>
    </citation>
    <scope>NUCLEOTIDE SEQUENCE [LARGE SCALE GENOMIC DNA]</scope>
    <source>
        <strain evidence="1">DUOXIRENSHENG_FW03</strain>
        <tissue evidence="1">Leaves</tissue>
    </source>
</reference>
<gene>
    <name evidence="1" type="ORF">VNO78_02427</name>
</gene>
<organism evidence="1 2">
    <name type="scientific">Psophocarpus tetragonolobus</name>
    <name type="common">Winged bean</name>
    <name type="synonym">Dolichos tetragonolobus</name>
    <dbReference type="NCBI Taxonomy" id="3891"/>
    <lineage>
        <taxon>Eukaryota</taxon>
        <taxon>Viridiplantae</taxon>
        <taxon>Streptophyta</taxon>
        <taxon>Embryophyta</taxon>
        <taxon>Tracheophyta</taxon>
        <taxon>Spermatophyta</taxon>
        <taxon>Magnoliopsida</taxon>
        <taxon>eudicotyledons</taxon>
        <taxon>Gunneridae</taxon>
        <taxon>Pentapetalae</taxon>
        <taxon>rosids</taxon>
        <taxon>fabids</taxon>
        <taxon>Fabales</taxon>
        <taxon>Fabaceae</taxon>
        <taxon>Papilionoideae</taxon>
        <taxon>50 kb inversion clade</taxon>
        <taxon>NPAAA clade</taxon>
        <taxon>indigoferoid/millettioid clade</taxon>
        <taxon>Phaseoleae</taxon>
        <taxon>Psophocarpus</taxon>
    </lineage>
</organism>
<keyword evidence="2" id="KW-1185">Reference proteome</keyword>
<dbReference type="EMBL" id="JAYMYS010000001">
    <property type="protein sequence ID" value="KAK7411061.1"/>
    <property type="molecule type" value="Genomic_DNA"/>
</dbReference>
<accession>A0AAN9XV31</accession>
<protein>
    <submittedName>
        <fullName evidence="1">Uncharacterized protein</fullName>
    </submittedName>
</protein>
<name>A0AAN9XV31_PSOTE</name>
<evidence type="ECO:0000313" key="2">
    <source>
        <dbReference type="Proteomes" id="UP001386955"/>
    </source>
</evidence>
<dbReference type="Proteomes" id="UP001386955">
    <property type="component" value="Unassembled WGS sequence"/>
</dbReference>
<dbReference type="AlphaFoldDB" id="A0AAN9XV31"/>
<evidence type="ECO:0000313" key="1">
    <source>
        <dbReference type="EMBL" id="KAK7411061.1"/>
    </source>
</evidence>
<comment type="caution">
    <text evidence="1">The sequence shown here is derived from an EMBL/GenBank/DDBJ whole genome shotgun (WGS) entry which is preliminary data.</text>
</comment>
<proteinExistence type="predicted"/>